<dbReference type="SUPFAM" id="SSF53335">
    <property type="entry name" value="S-adenosyl-L-methionine-dependent methyltransferases"/>
    <property type="match status" value="1"/>
</dbReference>
<comment type="caution">
    <text evidence="6">The sequence shown here is derived from an EMBL/GenBank/DDBJ whole genome shotgun (WGS) entry which is preliminary data.</text>
</comment>
<dbReference type="InterPro" id="IPR051052">
    <property type="entry name" value="Diverse_substrate_MTase"/>
</dbReference>
<sequence>MSNVHSIAAEGFGQGTNEFYDKARPSYQQSAISHIKAAVRSNSKLNILEIGSGTGIFTRALLAHPEWKDAVAHLKAIEPSGGMREVFSKTITDDRVSVQEGTFDTTGVEDGWADVIIIAQAFHWAPDHERACTEFSRVLKPNGVLSMIWNLEDRDAARWVAGLRNRIEQHEGGSPQFRLGLWRKAFETTAYNKFFEPPEERVFEYTLETSEGEVIDRACSKSYIALLPADEKEKVISDVRAVLQKGEDKEWIDKDKGIFKYPYQTFVVTCHKK</sequence>
<proteinExistence type="inferred from homology"/>
<evidence type="ECO:0000256" key="3">
    <source>
        <dbReference type="ARBA" id="ARBA00022679"/>
    </source>
</evidence>
<name>A0ABR1JUD5_9AGAR</name>
<keyword evidence="3" id="KW-0808">Transferase</keyword>
<gene>
    <name evidence="6" type="ORF">VKT23_004233</name>
    <name evidence="5" type="ORF">VKT23_014586</name>
</gene>
<dbReference type="Gene3D" id="3.40.50.150">
    <property type="entry name" value="Vaccinia Virus protein VP39"/>
    <property type="match status" value="1"/>
</dbReference>
<keyword evidence="7" id="KW-1185">Reference proteome</keyword>
<dbReference type="CDD" id="cd02440">
    <property type="entry name" value="AdoMet_MTases"/>
    <property type="match status" value="1"/>
</dbReference>
<feature type="domain" description="Methyltransferase type 11" evidence="4">
    <location>
        <begin position="48"/>
        <end position="146"/>
    </location>
</feature>
<dbReference type="Pfam" id="PF08241">
    <property type="entry name" value="Methyltransf_11"/>
    <property type="match status" value="1"/>
</dbReference>
<dbReference type="InterPro" id="IPR029063">
    <property type="entry name" value="SAM-dependent_MTases_sf"/>
</dbReference>
<evidence type="ECO:0000313" key="6">
    <source>
        <dbReference type="EMBL" id="KAK7467175.1"/>
    </source>
</evidence>
<organism evidence="6 7">
    <name type="scientific">Marasmiellus scandens</name>
    <dbReference type="NCBI Taxonomy" id="2682957"/>
    <lineage>
        <taxon>Eukaryota</taxon>
        <taxon>Fungi</taxon>
        <taxon>Dikarya</taxon>
        <taxon>Basidiomycota</taxon>
        <taxon>Agaricomycotina</taxon>
        <taxon>Agaricomycetes</taxon>
        <taxon>Agaricomycetidae</taxon>
        <taxon>Agaricales</taxon>
        <taxon>Marasmiineae</taxon>
        <taxon>Omphalotaceae</taxon>
        <taxon>Marasmiellus</taxon>
    </lineage>
</organism>
<evidence type="ECO:0000313" key="7">
    <source>
        <dbReference type="Proteomes" id="UP001498398"/>
    </source>
</evidence>
<dbReference type="Proteomes" id="UP001498398">
    <property type="component" value="Unassembled WGS sequence"/>
</dbReference>
<dbReference type="PANTHER" id="PTHR44942:SF4">
    <property type="entry name" value="METHYLTRANSFERASE TYPE 11 DOMAIN-CONTAINING PROTEIN"/>
    <property type="match status" value="1"/>
</dbReference>
<dbReference type="EMBL" id="JBANRG010000044">
    <property type="protein sequence ID" value="KAK7446381.1"/>
    <property type="molecule type" value="Genomic_DNA"/>
</dbReference>
<dbReference type="InterPro" id="IPR013216">
    <property type="entry name" value="Methyltransf_11"/>
</dbReference>
<reference evidence="6 7" key="1">
    <citation type="submission" date="2024-01" db="EMBL/GenBank/DDBJ databases">
        <title>A draft genome for the cacao thread blight pathogen Marasmiellus scandens.</title>
        <authorList>
            <person name="Baruah I.K."/>
            <person name="Leung J."/>
            <person name="Bukari Y."/>
            <person name="Amoako-Attah I."/>
            <person name="Meinhardt L.W."/>
            <person name="Bailey B.A."/>
            <person name="Cohen S.P."/>
        </authorList>
    </citation>
    <scope>NUCLEOTIDE SEQUENCE [LARGE SCALE GENOMIC DNA]</scope>
    <source>
        <strain evidence="6 7">GH-19</strain>
    </source>
</reference>
<evidence type="ECO:0000259" key="4">
    <source>
        <dbReference type="Pfam" id="PF08241"/>
    </source>
</evidence>
<accession>A0ABR1JUD5</accession>
<dbReference type="EMBL" id="JBANRG010000004">
    <property type="protein sequence ID" value="KAK7467175.1"/>
    <property type="molecule type" value="Genomic_DNA"/>
</dbReference>
<evidence type="ECO:0000256" key="1">
    <source>
        <dbReference type="ARBA" id="ARBA00008361"/>
    </source>
</evidence>
<evidence type="ECO:0000256" key="2">
    <source>
        <dbReference type="ARBA" id="ARBA00022603"/>
    </source>
</evidence>
<dbReference type="PANTHER" id="PTHR44942">
    <property type="entry name" value="METHYLTRANSF_11 DOMAIN-CONTAINING PROTEIN"/>
    <property type="match status" value="1"/>
</dbReference>
<keyword evidence="2" id="KW-0489">Methyltransferase</keyword>
<protein>
    <recommendedName>
        <fullName evidence="4">Methyltransferase type 11 domain-containing protein</fullName>
    </recommendedName>
</protein>
<evidence type="ECO:0000313" key="5">
    <source>
        <dbReference type="EMBL" id="KAK7446381.1"/>
    </source>
</evidence>
<comment type="similarity">
    <text evidence="1">Belongs to the methyltransferase superfamily.</text>
</comment>